<dbReference type="OMA" id="RNSYHIA"/>
<dbReference type="Proteomes" id="UP000683925">
    <property type="component" value="Unassembled WGS sequence"/>
</dbReference>
<protein>
    <submittedName>
        <fullName evidence="2">Uncharacterized protein</fullName>
    </submittedName>
</protein>
<proteinExistence type="predicted"/>
<dbReference type="AlphaFoldDB" id="A0A8S1SBR0"/>
<dbReference type="OrthoDB" id="297124at2759"/>
<feature type="compositionally biased region" description="Low complexity" evidence="1">
    <location>
        <begin position="78"/>
        <end position="96"/>
    </location>
</feature>
<feature type="region of interest" description="Disordered" evidence="1">
    <location>
        <begin position="73"/>
        <end position="98"/>
    </location>
</feature>
<evidence type="ECO:0000313" key="3">
    <source>
        <dbReference type="Proteomes" id="UP000683925"/>
    </source>
</evidence>
<accession>A0A8S1SBR0</accession>
<name>A0A8S1SBR0_PAROT</name>
<reference evidence="2" key="1">
    <citation type="submission" date="2021-01" db="EMBL/GenBank/DDBJ databases">
        <authorList>
            <consortium name="Genoscope - CEA"/>
            <person name="William W."/>
        </authorList>
    </citation>
    <scope>NUCLEOTIDE SEQUENCE</scope>
</reference>
<evidence type="ECO:0000256" key="1">
    <source>
        <dbReference type="SAM" id="MobiDB-lite"/>
    </source>
</evidence>
<gene>
    <name evidence="2" type="ORF">POCTA_138.1.T0080356</name>
</gene>
<feature type="compositionally biased region" description="Polar residues" evidence="1">
    <location>
        <begin position="210"/>
        <end position="221"/>
    </location>
</feature>
<sequence length="241" mass="28722">MQVDSENFIDSSNNPHLIGNRYSMRSRRRKIYDDGDFREVVKNFYALISEINKSSLFMQQNPQVANKKIQKNVPLKTKQQSNVQNKKPQQKKPISQDVKKNDLYNFKKEPIYSQVAFQTQPYFNHQQYQSFSHNYMNPFYNNLPSQLQIISRNQLNNGQLKRNSYHIAISYFIYIQSTGQEQYESRDPTMYAKKKLKETNSDVIKQLDNLVSNEKQSPQQQRIHRQLNQEEQKEDIIEQTK</sequence>
<evidence type="ECO:0000313" key="2">
    <source>
        <dbReference type="EMBL" id="CAD8137383.1"/>
    </source>
</evidence>
<dbReference type="EMBL" id="CAJJDP010000007">
    <property type="protein sequence ID" value="CAD8137383.1"/>
    <property type="molecule type" value="Genomic_DNA"/>
</dbReference>
<comment type="caution">
    <text evidence="2">The sequence shown here is derived from an EMBL/GenBank/DDBJ whole genome shotgun (WGS) entry which is preliminary data.</text>
</comment>
<keyword evidence="3" id="KW-1185">Reference proteome</keyword>
<feature type="region of interest" description="Disordered" evidence="1">
    <location>
        <begin position="210"/>
        <end position="241"/>
    </location>
</feature>
<organism evidence="2 3">
    <name type="scientific">Paramecium octaurelia</name>
    <dbReference type="NCBI Taxonomy" id="43137"/>
    <lineage>
        <taxon>Eukaryota</taxon>
        <taxon>Sar</taxon>
        <taxon>Alveolata</taxon>
        <taxon>Ciliophora</taxon>
        <taxon>Intramacronucleata</taxon>
        <taxon>Oligohymenophorea</taxon>
        <taxon>Peniculida</taxon>
        <taxon>Parameciidae</taxon>
        <taxon>Paramecium</taxon>
    </lineage>
</organism>
<feature type="compositionally biased region" description="Basic and acidic residues" evidence="1">
    <location>
        <begin position="227"/>
        <end position="241"/>
    </location>
</feature>